<dbReference type="Gene3D" id="1.10.287.1060">
    <property type="entry name" value="ESAT-6-like"/>
    <property type="match status" value="1"/>
</dbReference>
<organism evidence="2 3">
    <name type="scientific">Nocardioides ginsengisegetis</name>
    <dbReference type="NCBI Taxonomy" id="661491"/>
    <lineage>
        <taxon>Bacteria</taxon>
        <taxon>Bacillati</taxon>
        <taxon>Actinomycetota</taxon>
        <taxon>Actinomycetes</taxon>
        <taxon>Propionibacteriales</taxon>
        <taxon>Nocardioidaceae</taxon>
        <taxon>Nocardioides</taxon>
    </lineage>
</organism>
<feature type="region of interest" description="Disordered" evidence="1">
    <location>
        <begin position="120"/>
        <end position="139"/>
    </location>
</feature>
<protein>
    <submittedName>
        <fullName evidence="2">Chromosome segregation ATPase</fullName>
    </submittedName>
</protein>
<proteinExistence type="predicted"/>
<gene>
    <name evidence="2" type="ORF">FB382_003489</name>
</gene>
<keyword evidence="3" id="KW-1185">Reference proteome</keyword>
<sequence>MYGEPSKIREVAERLERRADQLRTEADDLHAASQETGWVSVAADRMRAQATQRRDELRGVAREYDEAAQKVRDHAAEVQRLLDLIATIEHQARAIIAGAIDRVKDAVSDVIGGIKDALTPGDEHDKRLAETPLPPPGHKDWLDMPDVIPGIRL</sequence>
<comment type="caution">
    <text evidence="2">The sequence shown here is derived from an EMBL/GenBank/DDBJ whole genome shotgun (WGS) entry which is preliminary data.</text>
</comment>
<reference evidence="2 3" key="1">
    <citation type="submission" date="2020-07" db="EMBL/GenBank/DDBJ databases">
        <title>Sequencing the genomes of 1000 actinobacteria strains.</title>
        <authorList>
            <person name="Klenk H.-P."/>
        </authorList>
    </citation>
    <scope>NUCLEOTIDE SEQUENCE [LARGE SCALE GENOMIC DNA]</scope>
    <source>
        <strain evidence="2 3">DSM 21349</strain>
    </source>
</reference>
<dbReference type="RefSeq" id="WP_125036650.1">
    <property type="nucleotide sequence ID" value="NZ_JACGXA010000001.1"/>
</dbReference>
<evidence type="ECO:0000313" key="3">
    <source>
        <dbReference type="Proteomes" id="UP000580910"/>
    </source>
</evidence>
<name>A0A7W3PB16_9ACTN</name>
<dbReference type="Proteomes" id="UP000580910">
    <property type="component" value="Unassembled WGS sequence"/>
</dbReference>
<accession>A0A7W3PB16</accession>
<evidence type="ECO:0000313" key="2">
    <source>
        <dbReference type="EMBL" id="MBA8805198.1"/>
    </source>
</evidence>
<dbReference type="AlphaFoldDB" id="A0A7W3PB16"/>
<evidence type="ECO:0000256" key="1">
    <source>
        <dbReference type="SAM" id="MobiDB-lite"/>
    </source>
</evidence>
<dbReference type="EMBL" id="JACGXA010000001">
    <property type="protein sequence ID" value="MBA8805198.1"/>
    <property type="molecule type" value="Genomic_DNA"/>
</dbReference>